<feature type="domain" description="PWI" evidence="2">
    <location>
        <begin position="24"/>
        <end position="123"/>
    </location>
</feature>
<dbReference type="AlphaFoldDB" id="A0A061SI83"/>
<accession>A0A061SI83</accession>
<evidence type="ECO:0000313" key="3">
    <source>
        <dbReference type="EMBL" id="JAC82754.1"/>
    </source>
</evidence>
<dbReference type="GO" id="GO:0006397">
    <property type="term" value="P:mRNA processing"/>
    <property type="evidence" value="ECO:0007669"/>
    <property type="project" value="UniProtKB-KW"/>
</dbReference>
<dbReference type="PROSITE" id="PS51025">
    <property type="entry name" value="PWI"/>
    <property type="match status" value="1"/>
</dbReference>
<protein>
    <recommendedName>
        <fullName evidence="2">PWI domain-containing protein</fullName>
    </recommendedName>
</protein>
<evidence type="ECO:0000256" key="1">
    <source>
        <dbReference type="ARBA" id="ARBA00022664"/>
    </source>
</evidence>
<organism evidence="3">
    <name type="scientific">Tetraselmis sp. GSL018</name>
    <dbReference type="NCBI Taxonomy" id="582737"/>
    <lineage>
        <taxon>Eukaryota</taxon>
        <taxon>Viridiplantae</taxon>
        <taxon>Chlorophyta</taxon>
        <taxon>core chlorophytes</taxon>
        <taxon>Chlorodendrophyceae</taxon>
        <taxon>Chlorodendrales</taxon>
        <taxon>Chlorodendraceae</taxon>
        <taxon>Tetraselmis</taxon>
    </lineage>
</organism>
<evidence type="ECO:0000259" key="2">
    <source>
        <dbReference type="PROSITE" id="PS51025"/>
    </source>
</evidence>
<name>A0A061SI83_9CHLO</name>
<reference evidence="3" key="1">
    <citation type="submission" date="2014-05" db="EMBL/GenBank/DDBJ databases">
        <title>The transcriptome of the halophilic microalga Tetraselmis sp. GSL018 isolated from the Great Salt Lake, Utah.</title>
        <authorList>
            <person name="Jinkerson R.E."/>
            <person name="D'Adamo S."/>
            <person name="Posewitz M.C."/>
        </authorList>
    </citation>
    <scope>NUCLEOTIDE SEQUENCE</scope>
    <source>
        <strain evidence="3">GSL018</strain>
    </source>
</reference>
<proteinExistence type="predicted"/>
<dbReference type="EMBL" id="GBEZ01002284">
    <property type="protein sequence ID" value="JAC82754.1"/>
    <property type="molecule type" value="Transcribed_RNA"/>
</dbReference>
<dbReference type="Gene3D" id="1.20.1390.10">
    <property type="entry name" value="PWI domain"/>
    <property type="match status" value="1"/>
</dbReference>
<dbReference type="InterPro" id="IPR036483">
    <property type="entry name" value="PWI_dom_sf"/>
</dbReference>
<sequence>MSSLRQPFGRGQFQAVAVKSSKKKVKLPDVYGASVDTVKIKLPVVKAWAIERLAKDMGYEDEIAQAQLFDCLDKQHPNPLDLETGLTGLVADDILRKFVEELWKLLVEAQKNPSGVPPVRIHNLRFACPIGLARPRWLQDSVSRIAML</sequence>
<dbReference type="InterPro" id="IPR002483">
    <property type="entry name" value="PWI_dom"/>
</dbReference>
<dbReference type="SUPFAM" id="SSF101233">
    <property type="entry name" value="PWI domain"/>
    <property type="match status" value="1"/>
</dbReference>
<gene>
    <name evidence="3" type="ORF">TSPGSL018_4969</name>
</gene>
<dbReference type="Pfam" id="PF01480">
    <property type="entry name" value="PWI"/>
    <property type="match status" value="1"/>
</dbReference>
<keyword evidence="1" id="KW-0507">mRNA processing</keyword>